<dbReference type="AlphaFoldDB" id="A0A5A8CJZ2"/>
<name>A0A5A8CJZ2_CAFRO</name>
<gene>
    <name evidence="2" type="ORF">FNF29_03306</name>
</gene>
<evidence type="ECO:0000313" key="2">
    <source>
        <dbReference type="EMBL" id="KAA0153118.1"/>
    </source>
</evidence>
<dbReference type="EMBL" id="VLTN01000017">
    <property type="protein sequence ID" value="KAA0153118.1"/>
    <property type="molecule type" value="Genomic_DNA"/>
</dbReference>
<evidence type="ECO:0000256" key="1">
    <source>
        <dbReference type="SAM" id="MobiDB-lite"/>
    </source>
</evidence>
<organism evidence="2 3">
    <name type="scientific">Cafeteria roenbergensis</name>
    <name type="common">Marine flagellate</name>
    <dbReference type="NCBI Taxonomy" id="33653"/>
    <lineage>
        <taxon>Eukaryota</taxon>
        <taxon>Sar</taxon>
        <taxon>Stramenopiles</taxon>
        <taxon>Bigyra</taxon>
        <taxon>Opalozoa</taxon>
        <taxon>Bicosoecida</taxon>
        <taxon>Cafeteriaceae</taxon>
        <taxon>Cafeteria</taxon>
    </lineage>
</organism>
<feature type="compositionally biased region" description="Acidic residues" evidence="1">
    <location>
        <begin position="448"/>
        <end position="463"/>
    </location>
</feature>
<feature type="region of interest" description="Disordered" evidence="1">
    <location>
        <begin position="368"/>
        <end position="478"/>
    </location>
</feature>
<proteinExistence type="predicted"/>
<accession>A0A5A8CJZ2</accession>
<feature type="region of interest" description="Disordered" evidence="1">
    <location>
        <begin position="501"/>
        <end position="527"/>
    </location>
</feature>
<comment type="caution">
    <text evidence="2">The sequence shown here is derived from an EMBL/GenBank/DDBJ whole genome shotgun (WGS) entry which is preliminary data.</text>
</comment>
<sequence>MPRFRRQMPLVHDLKEQIRGGIMYKTPFYDALRVTPAMPVAGHIKKRDVPKINNPAEALLTDFDARNPSLARFDKKTKDSQGRRMGGYSVIASRFVDEQLREMARGRSREDAYDRARTLVLAEGTAITAAARLPASLMSDVTDHPLLALPPSQIMQGVLEEQLSLLRGSIRVSGDGRKRRAKMHYRTFRDDETNRLIQQRELGGDGQWAVLRKAALEARERRIEAAEAAGRGDEEDPGVITDDELAAYELSDGTLSATMWGELVEDRDMTEAEAAALQGYKSQRDLGTLSGREAITRMAERAVQAGGSPASIVEEVAGLGVDPESELGKELCEVVAERIDALPTMGAGWKRRIRALGPDAAKPVRVASGRDLGDEDDPYAFKQHESDDDSDGPVVHTRTVSLEEYEAANPGAFRENTRLPAPEVSPRGTAELLRDVEWPAGQYPSDETTSEESGGEEEAEGDGMSDAGFKQGGEVDEQVLANEAAGWKKDLGELRKLQEAYEAAADDSGSDVRAVPRFRSVEEDSDA</sequence>
<evidence type="ECO:0000313" key="3">
    <source>
        <dbReference type="Proteomes" id="UP000323011"/>
    </source>
</evidence>
<protein>
    <submittedName>
        <fullName evidence="2">Uncharacterized protein</fullName>
    </submittedName>
</protein>
<reference evidence="2 3" key="1">
    <citation type="submission" date="2019-07" db="EMBL/GenBank/DDBJ databases">
        <title>Genomes of Cafeteria roenbergensis.</title>
        <authorList>
            <person name="Fischer M.G."/>
            <person name="Hackl T."/>
            <person name="Roman M."/>
        </authorList>
    </citation>
    <scope>NUCLEOTIDE SEQUENCE [LARGE SCALE GENOMIC DNA]</scope>
    <source>
        <strain evidence="2 3">BVI</strain>
    </source>
</reference>
<keyword evidence="3" id="KW-1185">Reference proteome</keyword>
<dbReference type="Proteomes" id="UP000323011">
    <property type="component" value="Unassembled WGS sequence"/>
</dbReference>